<evidence type="ECO:0000313" key="2">
    <source>
        <dbReference type="Proteomes" id="UP000033423"/>
    </source>
</evidence>
<organism evidence="1 2">
    <name type="scientific">Candidatus Magnetobacterium bavaricum</name>
    <dbReference type="NCBI Taxonomy" id="29290"/>
    <lineage>
        <taxon>Bacteria</taxon>
        <taxon>Pseudomonadati</taxon>
        <taxon>Nitrospirota</taxon>
        <taxon>Thermodesulfovibrionia</taxon>
        <taxon>Thermodesulfovibrionales</taxon>
        <taxon>Candidatus Magnetobacteriaceae</taxon>
        <taxon>Candidatus Magnetobacterium</taxon>
    </lineage>
</organism>
<reference evidence="1 2" key="1">
    <citation type="submission" date="2015-02" db="EMBL/GenBank/DDBJ databases">
        <title>Single-cell genomics of uncultivated deep-branching MTB reveals a conserved set of magnetosome genes.</title>
        <authorList>
            <person name="Kolinko S."/>
            <person name="Richter M."/>
            <person name="Glockner F.O."/>
            <person name="Brachmann A."/>
            <person name="Schuler D."/>
        </authorList>
    </citation>
    <scope>NUCLEOTIDE SEQUENCE [LARGE SCALE GENOMIC DNA]</scope>
    <source>
        <strain evidence="1">TM-1</strain>
    </source>
</reference>
<accession>A0A0F3GVY4</accession>
<proteinExistence type="predicted"/>
<dbReference type="Proteomes" id="UP000033423">
    <property type="component" value="Unassembled WGS sequence"/>
</dbReference>
<dbReference type="EMBL" id="LACI01000760">
    <property type="protein sequence ID" value="KJU86050.1"/>
    <property type="molecule type" value="Genomic_DNA"/>
</dbReference>
<sequence length="85" mass="9512">MEVCISCVPWAIRLASLSTSSVMTLNSASAIRAVSIRIRVPMTVMEWASFFRNNVRVGIFFRSSISFVRLSRVLMVMLPLTSISL</sequence>
<name>A0A0F3GVY4_9BACT</name>
<dbReference type="AlphaFoldDB" id="A0A0F3GVY4"/>
<keyword evidence="2" id="KW-1185">Reference proteome</keyword>
<evidence type="ECO:0000313" key="1">
    <source>
        <dbReference type="EMBL" id="KJU86050.1"/>
    </source>
</evidence>
<comment type="caution">
    <text evidence="1">The sequence shown here is derived from an EMBL/GenBank/DDBJ whole genome shotgun (WGS) entry which is preliminary data.</text>
</comment>
<protein>
    <submittedName>
        <fullName evidence="1">Uncharacterized protein</fullName>
    </submittedName>
</protein>
<gene>
    <name evidence="1" type="ORF">MBAV_001756</name>
</gene>